<feature type="binding site" evidence="7">
    <location>
        <position position="485"/>
    </location>
    <ligand>
        <name>substrate</name>
    </ligand>
</feature>
<comment type="caution">
    <text evidence="10">The sequence shown here is derived from an EMBL/GenBank/DDBJ whole genome shotgun (WGS) entry which is preliminary data.</text>
</comment>
<keyword evidence="11" id="KW-1185">Reference proteome</keyword>
<dbReference type="PROSITE" id="PS00653">
    <property type="entry name" value="GLYCOSYL_HYDROL_F1_2"/>
    <property type="match status" value="1"/>
</dbReference>
<dbReference type="PRINTS" id="PR00131">
    <property type="entry name" value="GLHYDRLASE1"/>
</dbReference>
<evidence type="ECO:0000256" key="4">
    <source>
        <dbReference type="ARBA" id="ARBA00022801"/>
    </source>
</evidence>
<dbReference type="OrthoDB" id="65569at2759"/>
<feature type="active site" description="Proton donor" evidence="6">
    <location>
        <position position="633"/>
    </location>
</feature>
<dbReference type="InterPro" id="IPR007053">
    <property type="entry name" value="LRAT_dom"/>
</dbReference>
<feature type="binding site" evidence="7">
    <location>
        <position position="766"/>
    </location>
    <ligand>
        <name>substrate</name>
    </ligand>
</feature>
<dbReference type="InterPro" id="IPR017736">
    <property type="entry name" value="Glyco_hydro_1_beta-glucosidase"/>
</dbReference>
<evidence type="ECO:0000256" key="2">
    <source>
        <dbReference type="ARBA" id="ARBA00010838"/>
    </source>
</evidence>
<dbReference type="Gene3D" id="3.20.20.80">
    <property type="entry name" value="Glycosidases"/>
    <property type="match status" value="1"/>
</dbReference>
<organism evidence="10 11">
    <name type="scientific">Eragrostis curvula</name>
    <name type="common">weeping love grass</name>
    <dbReference type="NCBI Taxonomy" id="38414"/>
    <lineage>
        <taxon>Eukaryota</taxon>
        <taxon>Viridiplantae</taxon>
        <taxon>Streptophyta</taxon>
        <taxon>Embryophyta</taxon>
        <taxon>Tracheophyta</taxon>
        <taxon>Spermatophyta</taxon>
        <taxon>Magnoliopsida</taxon>
        <taxon>Liliopsida</taxon>
        <taxon>Poales</taxon>
        <taxon>Poaceae</taxon>
        <taxon>PACMAD clade</taxon>
        <taxon>Chloridoideae</taxon>
        <taxon>Eragrostideae</taxon>
        <taxon>Eragrostidinae</taxon>
        <taxon>Eragrostis</taxon>
    </lineage>
</organism>
<name>A0A5J9VMC8_9POAL</name>
<dbReference type="NCBIfam" id="TIGR03356">
    <property type="entry name" value="BGL"/>
    <property type="match status" value="1"/>
</dbReference>
<feature type="binding site" evidence="7">
    <location>
        <position position="632"/>
    </location>
    <ligand>
        <name>substrate</name>
    </ligand>
</feature>
<dbReference type="PANTHER" id="PTHR10353">
    <property type="entry name" value="GLYCOSYL HYDROLASE"/>
    <property type="match status" value="1"/>
</dbReference>
<evidence type="ECO:0000256" key="7">
    <source>
        <dbReference type="PIRSR" id="PIRSR617736-2"/>
    </source>
</evidence>
<dbReference type="SUPFAM" id="SSF51445">
    <property type="entry name" value="(Trans)glycosidases"/>
    <property type="match status" value="1"/>
</dbReference>
<dbReference type="EC" id="3.2.1.21" evidence="3"/>
<dbReference type="GO" id="GO:0030245">
    <property type="term" value="P:cellulose catabolic process"/>
    <property type="evidence" value="ECO:0007669"/>
    <property type="project" value="InterPro"/>
</dbReference>
<dbReference type="PROSITE" id="PS51934">
    <property type="entry name" value="LRAT"/>
    <property type="match status" value="1"/>
</dbReference>
<feature type="binding site" evidence="7">
    <location>
        <position position="885"/>
    </location>
    <ligand>
        <name>substrate</name>
    </ligand>
</feature>
<evidence type="ECO:0000313" key="11">
    <source>
        <dbReference type="Proteomes" id="UP000324897"/>
    </source>
</evidence>
<dbReference type="EMBL" id="RWGY01000009">
    <property type="protein sequence ID" value="TVU36190.1"/>
    <property type="molecule type" value="Genomic_DNA"/>
</dbReference>
<evidence type="ECO:0000313" key="10">
    <source>
        <dbReference type="EMBL" id="TVU36190.1"/>
    </source>
</evidence>
<dbReference type="Gene3D" id="3.90.1720.10">
    <property type="entry name" value="endopeptidase domain like (from Nostoc punctiforme)"/>
    <property type="match status" value="1"/>
</dbReference>
<feature type="region of interest" description="Disordered" evidence="8">
    <location>
        <begin position="419"/>
        <end position="460"/>
    </location>
</feature>
<dbReference type="Pfam" id="PF00232">
    <property type="entry name" value="Glyco_hydro_1"/>
    <property type="match status" value="1"/>
</dbReference>
<comment type="similarity">
    <text evidence="2">Belongs to the glycosyl hydrolase 1 family.</text>
</comment>
<dbReference type="Proteomes" id="UP000324897">
    <property type="component" value="Unassembled WGS sequence"/>
</dbReference>
<dbReference type="AlphaFoldDB" id="A0A5J9VMC8"/>
<sequence length="939" mass="103859">MGLFGGASPGCSKRGRFFKPANLLLENRKTTYQPISELFPIFLRARSGGARSWRRGATPARAPGRRASLPLTAPIVLSNRVDRQEVKAGDHIYSWRTAYIYAHHGIYVGDDMVIHFTRAAGHEIGTGTFLDSFLFSSSPSSTADGPPCQKCGDLNRREGVIMSCLDCFLDGGSLYLFDYAVSPAFFLAKARGGTCTLAASDPCDAVIHRARYLLDNGFGMYCLFKNNCEDFAIYCKTGLLVETAFSVGRSGQLASLTAAFSAVASSPLRFLTTSAGGLAIVTSGMYCMGRYVSDIGVRRDVVKVPVERLVEHIVVASVAPPQGQATETEVAAVQGGGMIISETGNVKSIVPDLVTANVQDDGKPKQLNDSLYSRVTPRHWRRGTKAGVSAHVFPQHARRPGPSGVRRFRAPAAIYSTPAATPRSSLGFLPNSPTPPRLSRDRSRLPLTPPPAPTGAMGSAGSEAEVTRADFPDGFVFGVATSAYQIEGARREGGKGDSIWDVFTEDKERILDRSNGDVAVDHYHRYKEDIELMASLGFSAYRFSISWARIFPDGLGEKINEQGVAFYNDLINFMIEKGIEPYATLYHWDLPNNLQKTIGGWLSDKIVECFALYAEACFANFGDRVKHWITLNEPLQTSVNGYGIGVFAPGGCEGEAARCYLAAHHQILAHAAAVDVYRRKFKAAQGGEVGLVVDCEWAEPFSEKVEDQIASERRIDFQLGWYLDPIYFGDYPESMRQRVGKDLPTFSEKDREFIRNKIDFIGINHYTSRFIAHHPNPGDICFYQVQQVERMEKWNNGEQIGERAASEWLFIVPWGLQKLLTHVAKRYNNPIMYVTENGMDEEDDQSATLDQALNDTKRVGFFKGYLASVAKAIKDGADIRGYFAWSFLDNFEWAMGYTKRFGIVYVDYKNGLSRHPKASALWFSRFLKGNAAENKADTN</sequence>
<reference evidence="10 11" key="1">
    <citation type="journal article" date="2019" name="Sci. Rep.">
        <title>A high-quality genome of Eragrostis curvula grass provides insights into Poaceae evolution and supports new strategies to enhance forage quality.</title>
        <authorList>
            <person name="Carballo J."/>
            <person name="Santos B.A.C.M."/>
            <person name="Zappacosta D."/>
            <person name="Garbus I."/>
            <person name="Selva J.P."/>
            <person name="Gallo C.A."/>
            <person name="Diaz A."/>
            <person name="Albertini E."/>
            <person name="Caccamo M."/>
            <person name="Echenique V."/>
        </authorList>
    </citation>
    <scope>NUCLEOTIDE SEQUENCE [LARGE SCALE GENOMIC DNA]</scope>
    <source>
        <strain evidence="11">cv. Victoria</strain>
        <tissue evidence="10">Leaf</tissue>
    </source>
</reference>
<evidence type="ECO:0000256" key="6">
    <source>
        <dbReference type="PIRSR" id="PIRSR617736-1"/>
    </source>
</evidence>
<dbReference type="Pfam" id="PF04970">
    <property type="entry name" value="LRAT"/>
    <property type="match status" value="1"/>
</dbReference>
<dbReference type="FunFam" id="3.20.20.80:FF:000022">
    <property type="entry name" value="Beta-glucosidase 11"/>
    <property type="match status" value="1"/>
</dbReference>
<dbReference type="PANTHER" id="PTHR10353:SF310">
    <property type="entry name" value="BETA-GLUCOSIDASE 42"/>
    <property type="match status" value="1"/>
</dbReference>
<dbReference type="InterPro" id="IPR017853">
    <property type="entry name" value="GH"/>
</dbReference>
<dbReference type="Gramene" id="TVU36190">
    <property type="protein sequence ID" value="TVU36190"/>
    <property type="gene ID" value="EJB05_18111"/>
</dbReference>
<feature type="non-terminal residue" evidence="10">
    <location>
        <position position="1"/>
    </location>
</feature>
<feature type="domain" description="LRAT" evidence="9">
    <location>
        <begin position="93"/>
        <end position="244"/>
    </location>
</feature>
<accession>A0A5J9VMC8</accession>
<evidence type="ECO:0000259" key="9">
    <source>
        <dbReference type="PROSITE" id="PS51934"/>
    </source>
</evidence>
<evidence type="ECO:0000256" key="5">
    <source>
        <dbReference type="ARBA" id="ARBA00023295"/>
    </source>
</evidence>
<evidence type="ECO:0000256" key="1">
    <source>
        <dbReference type="ARBA" id="ARBA00000448"/>
    </source>
</evidence>
<comment type="catalytic activity">
    <reaction evidence="1">
        <text>Hydrolysis of terminal, non-reducing beta-D-glucosyl residues with release of beta-D-glucose.</text>
        <dbReference type="EC" id="3.2.1.21"/>
    </reaction>
</comment>
<evidence type="ECO:0000256" key="8">
    <source>
        <dbReference type="SAM" id="MobiDB-lite"/>
    </source>
</evidence>
<evidence type="ECO:0000256" key="3">
    <source>
        <dbReference type="ARBA" id="ARBA00012744"/>
    </source>
</evidence>
<keyword evidence="4" id="KW-0378">Hydrolase</keyword>
<dbReference type="InterPro" id="IPR033132">
    <property type="entry name" value="GH_1_N_CS"/>
</dbReference>
<feature type="binding site" evidence="7">
    <location>
        <begin position="892"/>
        <end position="893"/>
    </location>
    <ligand>
        <name>substrate</name>
    </ligand>
</feature>
<gene>
    <name evidence="10" type="ORF">EJB05_18111</name>
</gene>
<feature type="binding site" evidence="7">
    <location>
        <position position="587"/>
    </location>
    <ligand>
        <name>substrate</name>
    </ligand>
</feature>
<feature type="active site" description="Nucleophile" evidence="6">
    <location>
        <position position="836"/>
    </location>
</feature>
<proteinExistence type="inferred from homology"/>
<dbReference type="GO" id="GO:0008422">
    <property type="term" value="F:beta-glucosidase activity"/>
    <property type="evidence" value="ECO:0007669"/>
    <property type="project" value="UniProtKB-EC"/>
</dbReference>
<keyword evidence="5" id="KW-0326">Glycosidase</keyword>
<dbReference type="InterPro" id="IPR001360">
    <property type="entry name" value="Glyco_hydro_1"/>
</dbReference>
<protein>
    <recommendedName>
        <fullName evidence="3">beta-glucosidase</fullName>
        <ecNumber evidence="3">3.2.1.21</ecNumber>
    </recommendedName>
</protein>